<keyword evidence="1" id="KW-0812">Transmembrane</keyword>
<dbReference type="EMBL" id="JAQGEF010000005">
    <property type="protein sequence ID" value="MDA3614423.1"/>
    <property type="molecule type" value="Genomic_DNA"/>
</dbReference>
<organism evidence="3 4">
    <name type="scientific">Polluticaenibacter yanchengensis</name>
    <dbReference type="NCBI Taxonomy" id="3014562"/>
    <lineage>
        <taxon>Bacteria</taxon>
        <taxon>Pseudomonadati</taxon>
        <taxon>Bacteroidota</taxon>
        <taxon>Chitinophagia</taxon>
        <taxon>Chitinophagales</taxon>
        <taxon>Chitinophagaceae</taxon>
        <taxon>Polluticaenibacter</taxon>
    </lineage>
</organism>
<keyword evidence="1" id="KW-1133">Transmembrane helix</keyword>
<evidence type="ECO:0000259" key="2">
    <source>
        <dbReference type="Pfam" id="PF01841"/>
    </source>
</evidence>
<evidence type="ECO:0000313" key="4">
    <source>
        <dbReference type="Proteomes" id="UP001210231"/>
    </source>
</evidence>
<gene>
    <name evidence="3" type="ORF">O3P16_06355</name>
</gene>
<name>A0ABT4UI22_9BACT</name>
<feature type="domain" description="Transglutaminase-like" evidence="2">
    <location>
        <begin position="179"/>
        <end position="245"/>
    </location>
</feature>
<protein>
    <submittedName>
        <fullName evidence="3">Transglutaminase family protein</fullName>
    </submittedName>
</protein>
<evidence type="ECO:0000313" key="3">
    <source>
        <dbReference type="EMBL" id="MDA3614423.1"/>
    </source>
</evidence>
<keyword evidence="4" id="KW-1185">Reference proteome</keyword>
<sequence length="312" mass="36311">MWRFLKNRQFNEKQLSLLRLLYIGTCYTIGVIALLPLTMIINRFMPPIQLGDMNIDILASLLTCALLLRLIIWLLKPLIIPATILFMGYLTVNGWMNGYSWGDFTEDYTIAIEKNWLERENKQTDLLTIMPSPLENASSMGTREVRDKVMMKDSLVRNFAVEYSIKYFSKYHNKYGKITRYLSLFKYINNNFNYVHDTYRDEYFASARETIMNGLGGDCDDHSILMASALMSIGAKCRLVVIRGHMYPELFVGSEADFAQMQNAIIELFSDQRVQKLHYHITNGEYWINLDYTARYPGGPYMNNDIRLVINL</sequence>
<feature type="transmembrane region" description="Helical" evidence="1">
    <location>
        <begin position="78"/>
        <end position="96"/>
    </location>
</feature>
<evidence type="ECO:0000256" key="1">
    <source>
        <dbReference type="SAM" id="Phobius"/>
    </source>
</evidence>
<reference evidence="3 4" key="1">
    <citation type="submission" date="2022-12" db="EMBL/GenBank/DDBJ databases">
        <title>Chitinophagaceae gen. sp. nov., a new member of the family Chitinophagaceae, isolated from soil in a chemical factory.</title>
        <authorList>
            <person name="Ke Z."/>
        </authorList>
    </citation>
    <scope>NUCLEOTIDE SEQUENCE [LARGE SCALE GENOMIC DNA]</scope>
    <source>
        <strain evidence="3 4">LY-5</strain>
    </source>
</reference>
<dbReference type="InterPro" id="IPR038765">
    <property type="entry name" value="Papain-like_cys_pep_sf"/>
</dbReference>
<dbReference type="Pfam" id="PF01841">
    <property type="entry name" value="Transglut_core"/>
    <property type="match status" value="1"/>
</dbReference>
<dbReference type="Gene3D" id="3.10.620.30">
    <property type="match status" value="1"/>
</dbReference>
<accession>A0ABT4UI22</accession>
<dbReference type="InterPro" id="IPR002931">
    <property type="entry name" value="Transglutaminase-like"/>
</dbReference>
<feature type="transmembrane region" description="Helical" evidence="1">
    <location>
        <begin position="20"/>
        <end position="41"/>
    </location>
</feature>
<comment type="caution">
    <text evidence="3">The sequence shown here is derived from an EMBL/GenBank/DDBJ whole genome shotgun (WGS) entry which is preliminary data.</text>
</comment>
<dbReference type="RefSeq" id="WP_407030751.1">
    <property type="nucleotide sequence ID" value="NZ_JAQGEF010000005.1"/>
</dbReference>
<keyword evidence="1" id="KW-0472">Membrane</keyword>
<proteinExistence type="predicted"/>
<dbReference type="Proteomes" id="UP001210231">
    <property type="component" value="Unassembled WGS sequence"/>
</dbReference>
<dbReference type="SUPFAM" id="SSF54001">
    <property type="entry name" value="Cysteine proteinases"/>
    <property type="match status" value="1"/>
</dbReference>